<feature type="region of interest" description="Disordered" evidence="1">
    <location>
        <begin position="1"/>
        <end position="73"/>
    </location>
</feature>
<evidence type="ECO:0000256" key="1">
    <source>
        <dbReference type="SAM" id="MobiDB-lite"/>
    </source>
</evidence>
<keyword evidence="3" id="KW-1185">Reference proteome</keyword>
<comment type="caution">
    <text evidence="2">The sequence shown here is derived from an EMBL/GenBank/DDBJ whole genome shotgun (WGS) entry which is preliminary data.</text>
</comment>
<accession>A0ABP5WDG5</accession>
<feature type="compositionally biased region" description="Low complexity" evidence="1">
    <location>
        <begin position="7"/>
        <end position="25"/>
    </location>
</feature>
<organism evidence="2 3">
    <name type="scientific">Streptomyces coeruleofuscus</name>
    <dbReference type="NCBI Taxonomy" id="66879"/>
    <lineage>
        <taxon>Bacteria</taxon>
        <taxon>Bacillati</taxon>
        <taxon>Actinomycetota</taxon>
        <taxon>Actinomycetes</taxon>
        <taxon>Kitasatosporales</taxon>
        <taxon>Streptomycetaceae</taxon>
        <taxon>Streptomyces</taxon>
    </lineage>
</organism>
<dbReference type="EMBL" id="BAAASE010000015">
    <property type="protein sequence ID" value="GAA2423896.1"/>
    <property type="molecule type" value="Genomic_DNA"/>
</dbReference>
<gene>
    <name evidence="2" type="ORF">GCM10010255_76610</name>
</gene>
<name>A0ABP5WDG5_9ACTN</name>
<evidence type="ECO:0000313" key="3">
    <source>
        <dbReference type="Proteomes" id="UP001499986"/>
    </source>
</evidence>
<sequence length="134" mass="14766">MQRGQRLARLGAEGPGGAPARTGPARGHRVQFRHHTRPACSDHRSVPRASRLDHCVHHRRPHRQPRSYPQAAPNACVKDTTVVHTFAGGPARFRPVATGAYTGTGIFRERMKVSVPFPVDLDLTGIKPRRQSGE</sequence>
<dbReference type="Proteomes" id="UP001499986">
    <property type="component" value="Unassembled WGS sequence"/>
</dbReference>
<evidence type="ECO:0000313" key="2">
    <source>
        <dbReference type="EMBL" id="GAA2423896.1"/>
    </source>
</evidence>
<reference evidence="3" key="1">
    <citation type="journal article" date="2019" name="Int. J. Syst. Evol. Microbiol.">
        <title>The Global Catalogue of Microorganisms (GCM) 10K type strain sequencing project: providing services to taxonomists for standard genome sequencing and annotation.</title>
        <authorList>
            <consortium name="The Broad Institute Genomics Platform"/>
            <consortium name="The Broad Institute Genome Sequencing Center for Infectious Disease"/>
            <person name="Wu L."/>
            <person name="Ma J."/>
        </authorList>
    </citation>
    <scope>NUCLEOTIDE SEQUENCE [LARGE SCALE GENOMIC DNA]</scope>
    <source>
        <strain evidence="3">JCM 4358</strain>
    </source>
</reference>
<feature type="compositionally biased region" description="Basic residues" evidence="1">
    <location>
        <begin position="56"/>
        <end position="65"/>
    </location>
</feature>
<feature type="compositionally biased region" description="Basic residues" evidence="1">
    <location>
        <begin position="26"/>
        <end position="37"/>
    </location>
</feature>
<proteinExistence type="predicted"/>
<protein>
    <submittedName>
        <fullName evidence="2">Uncharacterized protein</fullName>
    </submittedName>
</protein>
<feature type="compositionally biased region" description="Basic and acidic residues" evidence="1">
    <location>
        <begin position="40"/>
        <end position="55"/>
    </location>
</feature>